<dbReference type="Proteomes" id="UP000290875">
    <property type="component" value="Unassembled WGS sequence"/>
</dbReference>
<dbReference type="PANTHER" id="PTHR32114">
    <property type="entry name" value="ABC TRANSPORTER ABCH.3"/>
    <property type="match status" value="1"/>
</dbReference>
<dbReference type="SUPFAM" id="SSF52540">
    <property type="entry name" value="P-loop containing nucleoside triphosphate hydrolases"/>
    <property type="match status" value="3"/>
</dbReference>
<proteinExistence type="predicted"/>
<feature type="domain" description="Rad50/SbcC-type AAA" evidence="3">
    <location>
        <begin position="16"/>
        <end position="329"/>
    </location>
</feature>
<dbReference type="AlphaFoldDB" id="A0A4Q2E4G9"/>
<comment type="caution">
    <text evidence="4">The sequence shown here is derived from an EMBL/GenBank/DDBJ whole genome shotgun (WGS) entry which is preliminary data.</text>
</comment>
<keyword evidence="1" id="KW-0175">Coiled coil</keyword>
<evidence type="ECO:0000259" key="3">
    <source>
        <dbReference type="Pfam" id="PF13476"/>
    </source>
</evidence>
<protein>
    <recommendedName>
        <fullName evidence="3">Rad50/SbcC-type AAA domain-containing protein</fullName>
    </recommendedName>
</protein>
<evidence type="ECO:0000256" key="2">
    <source>
        <dbReference type="SAM" id="MobiDB-lite"/>
    </source>
</evidence>
<dbReference type="GO" id="GO:0006302">
    <property type="term" value="P:double-strand break repair"/>
    <property type="evidence" value="ECO:0007669"/>
    <property type="project" value="InterPro"/>
</dbReference>
<gene>
    <name evidence="4" type="ORF">DM877_18245</name>
</gene>
<dbReference type="InterPro" id="IPR038729">
    <property type="entry name" value="Rad50/SbcC_AAA"/>
</dbReference>
<evidence type="ECO:0000256" key="1">
    <source>
        <dbReference type="SAM" id="Coils"/>
    </source>
</evidence>
<dbReference type="Pfam" id="PF13476">
    <property type="entry name" value="AAA_23"/>
    <property type="match status" value="1"/>
</dbReference>
<sequence length="943" mass="108406">MQMNGRVVMFDLRILSVKIKNFRGIKGEVTLPLDAGLTVIYAVNGTGKSTLCHAVEWVLTGEVAEVPADALVCHFATGTTEVTCVCLLDGKKTTLVRTLQGATLQTEEGEERHIKDDELLAMLTPAEAGLKARSNIATRNKREWLRHSRWLYSHSLALLVDEAESEQRSQIFANILGYGHLLPQQKLLMDYLRHLPHSVSLYKKLRDTETKRQELEQKREHYGILATRTEERLTALCDALRIPRENVPPRTQLDRALMTLQIRQFDHQLQQTRYRQLAETWESAHYAEKELTLADQKHLYFESEIRSREEKQSERKTQIRALKHHIAEVNHQRDRVTETLTTLNNQWEMVSERVFETIGEYPDRLTLAQLQAMVPESHLSSAMSGKRLSLLHKALAVHRACWLDEDTRKEWQEYILEYSDEAPLKARGERFQVLREKRDSFRFRQIHLNDTLTQLMNLGERIVSHSGETHCPLCSHDWEGNASLMEAIRQSESMLSPALQALKTELQQTEEEMGQLREEIRDLKVKRDRATSYQERLRRADKTFLEQKALLDVEWLTPLTPETWRHETLENYLTRLNMGRMIAEFADKIRQAERLLDDQTLRNDVALGDLPEEYSSRLTTTQRTHDILLTNLARQQAELELKLGQESVLLNELISERNHIEIVLRGYRETWDSFRTLWDSFTGNSPVSQKTLSEYKNTLDSDLTADENITLLYEKAKLAVHAAAAGEDYILLLSEEKELRQRIELQAKRKQVANVALSEVTHEIEKLADARINELIVPASELFSRMHANEVYKGLNIAGKGELRWRALVEGPGDNDDALVADSYFSQGQRQDLALSLYLARARSLGGTFFLDEPVAHLDDLNRAAMVDIFRVLSVQNPDMNLVLTTNSDLLRRHLIQKYALLSDQALTVITMTGNPHQGVDVTVSSTGRRPHFPDNRLPAPVW</sequence>
<dbReference type="Gene3D" id="3.40.50.300">
    <property type="entry name" value="P-loop containing nucleotide triphosphate hydrolases"/>
    <property type="match status" value="2"/>
</dbReference>
<feature type="coiled-coil region" evidence="1">
    <location>
        <begin position="499"/>
        <end position="526"/>
    </location>
</feature>
<feature type="region of interest" description="Disordered" evidence="2">
    <location>
        <begin position="920"/>
        <end position="943"/>
    </location>
</feature>
<dbReference type="InterPro" id="IPR027417">
    <property type="entry name" value="P-loop_NTPase"/>
</dbReference>
<accession>A0A4Q2E4G9</accession>
<evidence type="ECO:0000313" key="5">
    <source>
        <dbReference type="Proteomes" id="UP000290875"/>
    </source>
</evidence>
<name>A0A4Q2E4G9_ENTCL</name>
<organism evidence="4 5">
    <name type="scientific">Enterobacter cloacae</name>
    <dbReference type="NCBI Taxonomy" id="550"/>
    <lineage>
        <taxon>Bacteria</taxon>
        <taxon>Pseudomonadati</taxon>
        <taxon>Pseudomonadota</taxon>
        <taxon>Gammaproteobacteria</taxon>
        <taxon>Enterobacterales</taxon>
        <taxon>Enterobacteriaceae</taxon>
        <taxon>Enterobacter</taxon>
        <taxon>Enterobacter cloacae complex</taxon>
    </lineage>
</organism>
<reference evidence="4 5" key="1">
    <citation type="submission" date="2018-06" db="EMBL/GenBank/DDBJ databases">
        <title>Carbapenemase-producing Enterobacteriaceae present in wastewater treatment plant effluent and nearby surface waters in the US.</title>
        <authorList>
            <person name="Mathys D.A."/>
            <person name="Mollenkopf D.F."/>
            <person name="Feicht S.M."/>
            <person name="Adams R.J."/>
            <person name="Albers A.L."/>
            <person name="Grooters S.V."/>
            <person name="Stuever D.M."/>
            <person name="Daniels J.B."/>
            <person name="Wittum T.E."/>
        </authorList>
    </citation>
    <scope>NUCLEOTIDE SEQUENCE [LARGE SCALE GENOMIC DNA]</scope>
    <source>
        <strain evidence="4 5">GEO_4_Eff_A</strain>
    </source>
</reference>
<dbReference type="EMBL" id="QJSL01000018">
    <property type="protein sequence ID" value="RXW27563.1"/>
    <property type="molecule type" value="Genomic_DNA"/>
</dbReference>
<dbReference type="GO" id="GO:0016887">
    <property type="term" value="F:ATP hydrolysis activity"/>
    <property type="evidence" value="ECO:0007669"/>
    <property type="project" value="InterPro"/>
</dbReference>
<dbReference type="PANTHER" id="PTHR32114:SF2">
    <property type="entry name" value="ABC TRANSPORTER ABCH.3"/>
    <property type="match status" value="1"/>
</dbReference>
<evidence type="ECO:0000313" key="4">
    <source>
        <dbReference type="EMBL" id="RXW27563.1"/>
    </source>
</evidence>